<accession>A0AAQ3P7B3</accession>
<organism evidence="2 3">
    <name type="scientific">Vigna mungo</name>
    <name type="common">Black gram</name>
    <name type="synonym">Phaseolus mungo</name>
    <dbReference type="NCBI Taxonomy" id="3915"/>
    <lineage>
        <taxon>Eukaryota</taxon>
        <taxon>Viridiplantae</taxon>
        <taxon>Streptophyta</taxon>
        <taxon>Embryophyta</taxon>
        <taxon>Tracheophyta</taxon>
        <taxon>Spermatophyta</taxon>
        <taxon>Magnoliopsida</taxon>
        <taxon>eudicotyledons</taxon>
        <taxon>Gunneridae</taxon>
        <taxon>Pentapetalae</taxon>
        <taxon>rosids</taxon>
        <taxon>fabids</taxon>
        <taxon>Fabales</taxon>
        <taxon>Fabaceae</taxon>
        <taxon>Papilionoideae</taxon>
        <taxon>50 kb inversion clade</taxon>
        <taxon>NPAAA clade</taxon>
        <taxon>indigoferoid/millettioid clade</taxon>
        <taxon>Phaseoleae</taxon>
        <taxon>Vigna</taxon>
    </lineage>
</organism>
<protein>
    <submittedName>
        <fullName evidence="2">Uncharacterized protein</fullName>
    </submittedName>
</protein>
<evidence type="ECO:0000256" key="1">
    <source>
        <dbReference type="SAM" id="MobiDB-lite"/>
    </source>
</evidence>
<feature type="compositionally biased region" description="Basic and acidic residues" evidence="1">
    <location>
        <begin position="100"/>
        <end position="113"/>
    </location>
</feature>
<proteinExistence type="predicted"/>
<dbReference type="Proteomes" id="UP001374535">
    <property type="component" value="Chromosome 1"/>
</dbReference>
<evidence type="ECO:0000313" key="3">
    <source>
        <dbReference type="Proteomes" id="UP001374535"/>
    </source>
</evidence>
<sequence length="113" mass="12525">MLELSEAHGTFGAVYDSFIFSVFEDGDGVYKRLLETDGADVPYVVDRRQVVLVGHVIIVVGSGRISVQIEQYGCVSCSIWGAVISPGVKVPYESEDDEEKHEHANYACRDNQR</sequence>
<keyword evidence="3" id="KW-1185">Reference proteome</keyword>
<evidence type="ECO:0000313" key="2">
    <source>
        <dbReference type="EMBL" id="WVZ23025.1"/>
    </source>
</evidence>
<feature type="region of interest" description="Disordered" evidence="1">
    <location>
        <begin position="94"/>
        <end position="113"/>
    </location>
</feature>
<reference evidence="2 3" key="1">
    <citation type="journal article" date="2023" name="Life. Sci Alliance">
        <title>Evolutionary insights into 3D genome organization and epigenetic landscape of Vigna mungo.</title>
        <authorList>
            <person name="Junaid A."/>
            <person name="Singh B."/>
            <person name="Bhatia S."/>
        </authorList>
    </citation>
    <scope>NUCLEOTIDE SEQUENCE [LARGE SCALE GENOMIC DNA]</scope>
    <source>
        <strain evidence="2">Urdbean</strain>
    </source>
</reference>
<dbReference type="AlphaFoldDB" id="A0AAQ3P7B3"/>
<gene>
    <name evidence="2" type="ORF">V8G54_001569</name>
</gene>
<name>A0AAQ3P7B3_VIGMU</name>
<dbReference type="EMBL" id="CP144700">
    <property type="protein sequence ID" value="WVZ23025.1"/>
    <property type="molecule type" value="Genomic_DNA"/>
</dbReference>